<accession>A0A7V7NSC4</accession>
<dbReference type="Proteomes" id="UP000423756">
    <property type="component" value="Unassembled WGS sequence"/>
</dbReference>
<organism evidence="3 4">
    <name type="scientific">Vibrio chagasii</name>
    <dbReference type="NCBI Taxonomy" id="170679"/>
    <lineage>
        <taxon>Bacteria</taxon>
        <taxon>Pseudomonadati</taxon>
        <taxon>Pseudomonadota</taxon>
        <taxon>Gammaproteobacteria</taxon>
        <taxon>Vibrionales</taxon>
        <taxon>Vibrionaceae</taxon>
        <taxon>Vibrio</taxon>
    </lineage>
</organism>
<dbReference type="GO" id="GO:0009279">
    <property type="term" value="C:cell outer membrane"/>
    <property type="evidence" value="ECO:0007669"/>
    <property type="project" value="UniProtKB-SubCell"/>
</dbReference>
<proteinExistence type="predicted"/>
<comment type="function">
    <text evidence="1">Membrane protein involved in F pilin formation.</text>
</comment>
<dbReference type="NCBIfam" id="TIGR02762">
    <property type="entry name" value="TraL_TIGR"/>
    <property type="match status" value="1"/>
</dbReference>
<dbReference type="PIRSF" id="PIRSF003259">
    <property type="entry name" value="Pilus_assembly_TraL"/>
    <property type="match status" value="1"/>
</dbReference>
<evidence type="ECO:0000256" key="2">
    <source>
        <dbReference type="SAM" id="Phobius"/>
    </source>
</evidence>
<keyword evidence="1" id="KW-0998">Cell outer membrane</keyword>
<keyword evidence="1" id="KW-0184">Conjugation</keyword>
<dbReference type="InterPro" id="IPR016382">
    <property type="entry name" value="Pilus_assmbly_TraL"/>
</dbReference>
<dbReference type="RefSeq" id="WP_137408128.1">
    <property type="nucleotide sequence ID" value="NZ_AP025469.1"/>
</dbReference>
<comment type="caution">
    <text evidence="3">The sequence shown here is derived from an EMBL/GenBank/DDBJ whole genome shotgun (WGS) entry which is preliminary data.</text>
</comment>
<evidence type="ECO:0000256" key="1">
    <source>
        <dbReference type="PIRNR" id="PIRNR003259"/>
    </source>
</evidence>
<dbReference type="AlphaFoldDB" id="A0A7V7NSC4"/>
<dbReference type="InterPro" id="IPR009838">
    <property type="entry name" value="T4SS_TraL"/>
</dbReference>
<dbReference type="GeneID" id="77344920"/>
<keyword evidence="2" id="KW-0812">Transmembrane</keyword>
<comment type="subcellular location">
    <subcellularLocation>
        <location evidence="1">Cell outer membrane</location>
    </subcellularLocation>
</comment>
<feature type="transmembrane region" description="Helical" evidence="2">
    <location>
        <begin position="28"/>
        <end position="55"/>
    </location>
</feature>
<reference evidence="3 4" key="1">
    <citation type="submission" date="2019-09" db="EMBL/GenBank/DDBJ databases">
        <title>Draft genome sequences of 48 bacterial type strains from the CCUG.</title>
        <authorList>
            <person name="Tunovic T."/>
            <person name="Pineiro-Iglesias B."/>
            <person name="Unosson C."/>
            <person name="Inganas E."/>
            <person name="Ohlen M."/>
            <person name="Cardew S."/>
            <person name="Jensie-Markopoulos S."/>
            <person name="Salva-Serra F."/>
            <person name="Jaen-Luchoro D."/>
            <person name="Karlsson R."/>
            <person name="Svensson-Stadler L."/>
            <person name="Chun J."/>
            <person name="Moore E."/>
        </authorList>
    </citation>
    <scope>NUCLEOTIDE SEQUENCE [LARGE SCALE GENOMIC DNA]</scope>
    <source>
        <strain evidence="3 4">CCUG 48643</strain>
    </source>
</reference>
<dbReference type="Pfam" id="PF07178">
    <property type="entry name" value="TraL"/>
    <property type="match status" value="1"/>
</dbReference>
<evidence type="ECO:0000313" key="4">
    <source>
        <dbReference type="Proteomes" id="UP000423756"/>
    </source>
</evidence>
<keyword evidence="2" id="KW-1133">Transmembrane helix</keyword>
<keyword evidence="1 2" id="KW-0472">Membrane</keyword>
<gene>
    <name evidence="3" type="primary">traL</name>
    <name evidence="3" type="ORF">F7Q91_15580</name>
</gene>
<sequence length="100" mass="11630">MENKAQYYAIPKYLNSPKRSFGLPREEVLPAMGIFALGFFAKHYGIGFVLAACWFMGLRYLKTQYGEHIVAYATYWWGSAAINQRIFKHTPPAIKRYWLS</sequence>
<name>A0A7V7NSC4_9VIBR</name>
<dbReference type="EMBL" id="VZPX01000034">
    <property type="protein sequence ID" value="KAB0478798.1"/>
    <property type="molecule type" value="Genomic_DNA"/>
</dbReference>
<evidence type="ECO:0000313" key="3">
    <source>
        <dbReference type="EMBL" id="KAB0478798.1"/>
    </source>
</evidence>
<dbReference type="GO" id="GO:0009297">
    <property type="term" value="P:pilus assembly"/>
    <property type="evidence" value="ECO:0007669"/>
    <property type="project" value="UniProtKB-UniRule"/>
</dbReference>
<protein>
    <recommendedName>
        <fullName evidence="1">Protein TraL</fullName>
    </recommendedName>
</protein>